<sequence>EIKAIYATLEHRYYGQSIPGLDSSTKNLVYLSTGQALYDLANFRNYYQVWL</sequence>
<dbReference type="EMBL" id="JABFUD020000012">
    <property type="protein sequence ID" value="KAI5072572.1"/>
    <property type="molecule type" value="Genomic_DNA"/>
</dbReference>
<evidence type="ECO:0000313" key="1">
    <source>
        <dbReference type="EMBL" id="KAI5072572.1"/>
    </source>
</evidence>
<dbReference type="Proteomes" id="UP000886520">
    <property type="component" value="Chromosome 12"/>
</dbReference>
<dbReference type="Pfam" id="PF05577">
    <property type="entry name" value="Peptidase_S28"/>
    <property type="match status" value="1"/>
</dbReference>
<reference evidence="1" key="1">
    <citation type="submission" date="2021-01" db="EMBL/GenBank/DDBJ databases">
        <title>Adiantum capillus-veneris genome.</title>
        <authorList>
            <person name="Fang Y."/>
            <person name="Liao Q."/>
        </authorList>
    </citation>
    <scope>NUCLEOTIDE SEQUENCE</scope>
    <source>
        <strain evidence="1">H3</strain>
        <tissue evidence="1">Leaf</tissue>
    </source>
</reference>
<keyword evidence="2" id="KW-1185">Reference proteome</keyword>
<proteinExistence type="predicted"/>
<feature type="non-terminal residue" evidence="1">
    <location>
        <position position="1"/>
    </location>
</feature>
<evidence type="ECO:0000313" key="2">
    <source>
        <dbReference type="Proteomes" id="UP000886520"/>
    </source>
</evidence>
<dbReference type="Gene3D" id="3.40.50.1820">
    <property type="entry name" value="alpha/beta hydrolase"/>
    <property type="match status" value="1"/>
</dbReference>
<dbReference type="GO" id="GO:0006508">
    <property type="term" value="P:proteolysis"/>
    <property type="evidence" value="ECO:0007669"/>
    <property type="project" value="InterPro"/>
</dbReference>
<protein>
    <submittedName>
        <fullName evidence="1">Uncharacterized protein</fullName>
    </submittedName>
</protein>
<dbReference type="InterPro" id="IPR008758">
    <property type="entry name" value="Peptidase_S28"/>
</dbReference>
<dbReference type="AlphaFoldDB" id="A0A9D4URN4"/>
<name>A0A9D4URN4_ADICA</name>
<dbReference type="OrthoDB" id="1735038at2759"/>
<gene>
    <name evidence="1" type="ORF">GOP47_0012678</name>
</gene>
<accession>A0A9D4URN4</accession>
<comment type="caution">
    <text evidence="1">The sequence shown here is derived from an EMBL/GenBank/DDBJ whole genome shotgun (WGS) entry which is preliminary data.</text>
</comment>
<dbReference type="GO" id="GO:0070008">
    <property type="term" value="F:serine-type exopeptidase activity"/>
    <property type="evidence" value="ECO:0007669"/>
    <property type="project" value="InterPro"/>
</dbReference>
<dbReference type="InterPro" id="IPR029058">
    <property type="entry name" value="AB_hydrolase_fold"/>
</dbReference>
<organism evidence="1 2">
    <name type="scientific">Adiantum capillus-veneris</name>
    <name type="common">Maidenhair fern</name>
    <dbReference type="NCBI Taxonomy" id="13818"/>
    <lineage>
        <taxon>Eukaryota</taxon>
        <taxon>Viridiplantae</taxon>
        <taxon>Streptophyta</taxon>
        <taxon>Embryophyta</taxon>
        <taxon>Tracheophyta</taxon>
        <taxon>Polypodiopsida</taxon>
        <taxon>Polypodiidae</taxon>
        <taxon>Polypodiales</taxon>
        <taxon>Pteridineae</taxon>
        <taxon>Pteridaceae</taxon>
        <taxon>Vittarioideae</taxon>
        <taxon>Adiantum</taxon>
    </lineage>
</organism>